<organism evidence="2 3">
    <name type="scientific">Microdochium trichocladiopsis</name>
    <dbReference type="NCBI Taxonomy" id="1682393"/>
    <lineage>
        <taxon>Eukaryota</taxon>
        <taxon>Fungi</taxon>
        <taxon>Dikarya</taxon>
        <taxon>Ascomycota</taxon>
        <taxon>Pezizomycotina</taxon>
        <taxon>Sordariomycetes</taxon>
        <taxon>Xylariomycetidae</taxon>
        <taxon>Xylariales</taxon>
        <taxon>Microdochiaceae</taxon>
        <taxon>Microdochium</taxon>
    </lineage>
</organism>
<gene>
    <name evidence="2" type="ORF">B0I36DRAFT_358779</name>
</gene>
<evidence type="ECO:0000313" key="3">
    <source>
        <dbReference type="Proteomes" id="UP000756346"/>
    </source>
</evidence>
<evidence type="ECO:0000256" key="1">
    <source>
        <dbReference type="SAM" id="MobiDB-lite"/>
    </source>
</evidence>
<feature type="region of interest" description="Disordered" evidence="1">
    <location>
        <begin position="219"/>
        <end position="243"/>
    </location>
</feature>
<sequence>MTASSHPPHHRPAAAGSIPALPYEIWLAILRYFELRPLEFGRTRPDSGFTARRSVLWSLCLTSHRLLDIARPLLYANIVLPLDGSNPGARRCLRLLRTVSQNPRLGRLVVSLAVPLQLSFDARWWETSRSILAVNDVHGDHRQLFEKMHLLTEDAAVRGHQQAVQQKLVALLICLLPSLQRLLVHVPFTVDSSSRNLQAALRILLPDEDNNLIDSLNTLSITQRPPPTQTDAANEGGSTSHGKFEPLQRLDVLQLQQGPSLDGPVLLPEDSGDGNGLEGILPILKLRAGKLKRLDLSDHCLQDVNTNDTATSVIAQITELNLVHLDHPGEATLLLRSARKLETLSLNLTRHAVPPSPSTSAGTNDDYNMAILERRDTLRSLSFTAADFDPVELGYLLGPLGRLTCLSQLSHLRFLRVEPHLLIDWLEVNTWPKFLDNLPKSLLKLAFRFQPRHEELCHIWARSGIGAALASGERWRRKLPQLEAICLEPLPYIPRVAEELAESLKMDGITLTWMHEI</sequence>
<dbReference type="EMBL" id="JAGTJQ010000002">
    <property type="protein sequence ID" value="KAH7037027.1"/>
    <property type="molecule type" value="Genomic_DNA"/>
</dbReference>
<evidence type="ECO:0008006" key="4">
    <source>
        <dbReference type="Google" id="ProtNLM"/>
    </source>
</evidence>
<dbReference type="Proteomes" id="UP000756346">
    <property type="component" value="Unassembled WGS sequence"/>
</dbReference>
<dbReference type="RefSeq" id="XP_046016148.1">
    <property type="nucleotide sequence ID" value="XM_046158015.1"/>
</dbReference>
<evidence type="ECO:0000313" key="2">
    <source>
        <dbReference type="EMBL" id="KAH7037027.1"/>
    </source>
</evidence>
<reference evidence="2" key="1">
    <citation type="journal article" date="2021" name="Nat. Commun.">
        <title>Genetic determinants of endophytism in the Arabidopsis root mycobiome.</title>
        <authorList>
            <person name="Mesny F."/>
            <person name="Miyauchi S."/>
            <person name="Thiergart T."/>
            <person name="Pickel B."/>
            <person name="Atanasova L."/>
            <person name="Karlsson M."/>
            <person name="Huettel B."/>
            <person name="Barry K.W."/>
            <person name="Haridas S."/>
            <person name="Chen C."/>
            <person name="Bauer D."/>
            <person name="Andreopoulos W."/>
            <person name="Pangilinan J."/>
            <person name="LaButti K."/>
            <person name="Riley R."/>
            <person name="Lipzen A."/>
            <person name="Clum A."/>
            <person name="Drula E."/>
            <person name="Henrissat B."/>
            <person name="Kohler A."/>
            <person name="Grigoriev I.V."/>
            <person name="Martin F.M."/>
            <person name="Hacquard S."/>
        </authorList>
    </citation>
    <scope>NUCLEOTIDE SEQUENCE</scope>
    <source>
        <strain evidence="2">MPI-CAGE-CH-0230</strain>
    </source>
</reference>
<dbReference type="OrthoDB" id="5210863at2759"/>
<dbReference type="GeneID" id="70187561"/>
<keyword evidence="3" id="KW-1185">Reference proteome</keyword>
<name>A0A9P8YDS9_9PEZI</name>
<comment type="caution">
    <text evidence="2">The sequence shown here is derived from an EMBL/GenBank/DDBJ whole genome shotgun (WGS) entry which is preliminary data.</text>
</comment>
<proteinExistence type="predicted"/>
<accession>A0A9P8YDS9</accession>
<dbReference type="AlphaFoldDB" id="A0A9P8YDS9"/>
<feature type="compositionally biased region" description="Polar residues" evidence="1">
    <location>
        <begin position="219"/>
        <end position="241"/>
    </location>
</feature>
<protein>
    <recommendedName>
        <fullName evidence="4">F-box domain-containing protein</fullName>
    </recommendedName>
</protein>